<dbReference type="SUPFAM" id="SSF52374">
    <property type="entry name" value="Nucleotidylyl transferase"/>
    <property type="match status" value="1"/>
</dbReference>
<proteinExistence type="predicted"/>
<reference evidence="3 4" key="1">
    <citation type="submission" date="2016-07" db="EMBL/GenBank/DDBJ databases">
        <title>Characterization of isolates of Eisenbergiella tayi derived from blood cultures, using whole genome sequencing.</title>
        <authorList>
            <person name="Burdz T."/>
            <person name="Wiebe D."/>
            <person name="Huynh C."/>
            <person name="Bernard K."/>
        </authorList>
    </citation>
    <scope>NUCLEOTIDE SEQUENCE [LARGE SCALE GENOMIC DNA]</scope>
    <source>
        <strain evidence="3 4">NML 110608</strain>
    </source>
</reference>
<dbReference type="AlphaFoldDB" id="A0A1E3A645"/>
<dbReference type="NCBIfam" id="TIGR00125">
    <property type="entry name" value="cyt_tran_rel"/>
    <property type="match status" value="1"/>
</dbReference>
<dbReference type="Pfam" id="PF01467">
    <property type="entry name" value="CTP_transf_like"/>
    <property type="match status" value="1"/>
</dbReference>
<dbReference type="RefSeq" id="WP_069154236.1">
    <property type="nucleotide sequence ID" value="NZ_MCGH01000003.1"/>
</dbReference>
<dbReference type="InterPro" id="IPR038727">
    <property type="entry name" value="NadR/Ttd14_AAA_dom"/>
</dbReference>
<dbReference type="EMBL" id="MCGH01000003">
    <property type="protein sequence ID" value="ODM03947.1"/>
    <property type="molecule type" value="Genomic_DNA"/>
</dbReference>
<dbReference type="Pfam" id="PF13521">
    <property type="entry name" value="AAA_28"/>
    <property type="match status" value="1"/>
</dbReference>
<organism evidence="3 4">
    <name type="scientific">Eisenbergiella tayi</name>
    <dbReference type="NCBI Taxonomy" id="1432052"/>
    <lineage>
        <taxon>Bacteria</taxon>
        <taxon>Bacillati</taxon>
        <taxon>Bacillota</taxon>
        <taxon>Clostridia</taxon>
        <taxon>Lachnospirales</taxon>
        <taxon>Lachnospiraceae</taxon>
        <taxon>Eisenbergiella</taxon>
    </lineage>
</organism>
<gene>
    <name evidence="3" type="primary">nadR</name>
    <name evidence="3" type="ORF">BEI61_04750</name>
</gene>
<evidence type="ECO:0000313" key="3">
    <source>
        <dbReference type="EMBL" id="ODM03947.1"/>
    </source>
</evidence>
<accession>A0A1E3A645</accession>
<evidence type="ECO:0000313" key="4">
    <source>
        <dbReference type="Proteomes" id="UP000094067"/>
    </source>
</evidence>
<dbReference type="GO" id="GO:0003824">
    <property type="term" value="F:catalytic activity"/>
    <property type="evidence" value="ECO:0007669"/>
    <property type="project" value="InterPro"/>
</dbReference>
<evidence type="ECO:0000259" key="2">
    <source>
        <dbReference type="Pfam" id="PF13521"/>
    </source>
</evidence>
<dbReference type="SUPFAM" id="SSF52540">
    <property type="entry name" value="P-loop containing nucleoside triphosphate hydrolases"/>
    <property type="match status" value="1"/>
</dbReference>
<evidence type="ECO:0000259" key="1">
    <source>
        <dbReference type="Pfam" id="PF01467"/>
    </source>
</evidence>
<dbReference type="InterPro" id="IPR004821">
    <property type="entry name" value="Cyt_trans-like"/>
</dbReference>
<feature type="domain" description="Cytidyltransferase-like" evidence="1">
    <location>
        <begin position="7"/>
        <end position="143"/>
    </location>
</feature>
<dbReference type="Proteomes" id="UP000094067">
    <property type="component" value="Unassembled WGS sequence"/>
</dbReference>
<dbReference type="InterPro" id="IPR014729">
    <property type="entry name" value="Rossmann-like_a/b/a_fold"/>
</dbReference>
<comment type="caution">
    <text evidence="3">The sequence shown here is derived from an EMBL/GenBank/DDBJ whole genome shotgun (WGS) entry which is preliminary data.</text>
</comment>
<feature type="domain" description="NadR/Ttd14 AAA" evidence="2">
    <location>
        <begin position="163"/>
        <end position="327"/>
    </location>
</feature>
<dbReference type="PANTHER" id="PTHR37512">
    <property type="entry name" value="TRIFUNCTIONAL NAD BIOSYNTHESIS/REGULATOR PROTEIN NADR"/>
    <property type="match status" value="1"/>
</dbReference>
<dbReference type="PANTHER" id="PTHR37512:SF1">
    <property type="entry name" value="NADR_TTD14 AAA DOMAIN-CONTAINING PROTEIN"/>
    <property type="match status" value="1"/>
</dbReference>
<dbReference type="InterPro" id="IPR052735">
    <property type="entry name" value="NAD_biosynth-regulator"/>
</dbReference>
<dbReference type="PATRIC" id="fig|1432052.4.peg.5273"/>
<dbReference type="InterPro" id="IPR027417">
    <property type="entry name" value="P-loop_NTPase"/>
</dbReference>
<name>A0A1E3A645_9FIRM</name>
<dbReference type="Gene3D" id="3.40.50.300">
    <property type="entry name" value="P-loop containing nucleotide triphosphate hydrolases"/>
    <property type="match status" value="1"/>
</dbReference>
<protein>
    <submittedName>
        <fullName evidence="3">Trifunctional NAD biosynthesis/regulator protein NadR</fullName>
    </submittedName>
</protein>
<sequence length="345" mass="39644">MKYKTGMFGGSFDPLHTGHIHDIIRAASLCEELYVMISWCEGRESTSKELRYRWLHNSCRHLPNVKLRLVEDKAVDKEAYNTDYFWEKGAADIKGIIGKPIDAVFCGTDYLGTNRFESLYCPESEVIYFDRQEVPVSSTDIRKWAFDNWDYIPAVCRPYYAGKVLVVGGESTGKSTLVKNLALAYNTCCVEEVGRDVTDFAGGEEWMIAEDFHQILLRHKVKELDALKACSRVLFVDTDALTTRFYSRFLLCGEEEIRQCEALADAITALNSYDLILFLEPTVEFVQDGTRNERIAADREKYSRQIKELFEQKGLSYVSLAGDYLERFNRAKLLIKEKLGLDTRW</sequence>
<dbReference type="Gene3D" id="3.40.50.620">
    <property type="entry name" value="HUPs"/>
    <property type="match status" value="1"/>
</dbReference>